<accession>A0A6C1E4G3</accession>
<comment type="function">
    <text evidence="9">Component of the ubiquinol-cytochrome c oxidoreductase, a multisubunit transmembrane complex that is part of the mitochondrial electron transport chain which drives oxidative phosphorylation.</text>
</comment>
<evidence type="ECO:0000256" key="9">
    <source>
        <dbReference type="PIRNR" id="PIRNR000022"/>
    </source>
</evidence>
<proteinExistence type="inferred from homology"/>
<comment type="similarity">
    <text evidence="2 9">Belongs to the UQCRB/QCR7 family.</text>
</comment>
<keyword evidence="8 9" id="KW-0472">Membrane</keyword>
<dbReference type="EMBL" id="CP048999">
    <property type="protein sequence ID" value="QID83830.1"/>
    <property type="molecule type" value="Genomic_DNA"/>
</dbReference>
<gene>
    <name evidence="10" type="primary">QCR7_2</name>
    <name evidence="10" type="ORF">GRS66_006309</name>
</gene>
<keyword evidence="4 9" id="KW-0679">Respiratory chain</keyword>
<dbReference type="FunFam" id="1.10.1090.10:FF:000001">
    <property type="entry name" value="Cytochrome b-c1 complex subunit 7"/>
    <property type="match status" value="1"/>
</dbReference>
<dbReference type="PANTHER" id="PTHR12022">
    <property type="entry name" value="UBIQUINOL-CYTOCHROME C REDUCTASE COMPLEX 14 KD PROTEIN"/>
    <property type="match status" value="1"/>
</dbReference>
<evidence type="ECO:0000256" key="6">
    <source>
        <dbReference type="ARBA" id="ARBA00022982"/>
    </source>
</evidence>
<dbReference type="Proteomes" id="UP000501346">
    <property type="component" value="Chromosome SeII-SeIV"/>
</dbReference>
<evidence type="ECO:0000256" key="7">
    <source>
        <dbReference type="ARBA" id="ARBA00023128"/>
    </source>
</evidence>
<dbReference type="PANTHER" id="PTHR12022:SF0">
    <property type="entry name" value="CYTOCHROME B-C1 COMPLEX SUBUNIT 7"/>
    <property type="match status" value="1"/>
</dbReference>
<protein>
    <recommendedName>
        <fullName evidence="9">Cytochrome b-c1 complex subunit 7</fullName>
    </recommendedName>
</protein>
<dbReference type="GO" id="GO:0045275">
    <property type="term" value="C:respiratory chain complex III"/>
    <property type="evidence" value="ECO:0007669"/>
    <property type="project" value="InterPro"/>
</dbReference>
<dbReference type="GO" id="GO:0006122">
    <property type="term" value="P:mitochondrial electron transport, ubiquinol to cytochrome c"/>
    <property type="evidence" value="ECO:0007669"/>
    <property type="project" value="InterPro"/>
</dbReference>
<reference evidence="10 11" key="1">
    <citation type="journal article" date="2019" name="BMC Genomics">
        <title>Chromosome level assembly and comparative genome analysis confirm lager-brewing yeasts originated from a single hybridization.</title>
        <authorList>
            <person name="Salazar A.N."/>
            <person name="Gorter de Vries A.R."/>
            <person name="van den Broek M."/>
            <person name="Brouwers N."/>
            <person name="de la Torre Cortes P."/>
            <person name="Kuijpers N.G.A."/>
            <person name="Daran J.G."/>
            <person name="Abeel T."/>
        </authorList>
    </citation>
    <scope>NUCLEOTIDE SEQUENCE [LARGE SCALE GENOMIC DNA]</scope>
    <source>
        <strain evidence="10 11">CBS 1483</strain>
    </source>
</reference>
<dbReference type="Gene3D" id="1.10.1090.10">
    <property type="entry name" value="Cytochrome b-c1 complex subunit 7"/>
    <property type="match status" value="1"/>
</dbReference>
<evidence type="ECO:0000256" key="1">
    <source>
        <dbReference type="ARBA" id="ARBA00004443"/>
    </source>
</evidence>
<dbReference type="InterPro" id="IPR003197">
    <property type="entry name" value="QCR7"/>
</dbReference>
<evidence type="ECO:0000256" key="3">
    <source>
        <dbReference type="ARBA" id="ARBA00022448"/>
    </source>
</evidence>
<dbReference type="Pfam" id="PF02271">
    <property type="entry name" value="UCR_14kD"/>
    <property type="match status" value="1"/>
</dbReference>
<organism evidence="10 11">
    <name type="scientific">Saccharomyces pastorianus</name>
    <name type="common">Lager yeast</name>
    <name type="synonym">Saccharomyces cerevisiae x Saccharomyces eubayanus</name>
    <dbReference type="NCBI Taxonomy" id="27292"/>
    <lineage>
        <taxon>Eukaryota</taxon>
        <taxon>Fungi</taxon>
        <taxon>Dikarya</taxon>
        <taxon>Ascomycota</taxon>
        <taxon>Saccharomycotina</taxon>
        <taxon>Saccharomycetes</taxon>
        <taxon>Saccharomycetales</taxon>
        <taxon>Saccharomycetaceae</taxon>
        <taxon>Saccharomyces</taxon>
    </lineage>
</organism>
<name>A0A6C1E4G3_SACPS</name>
<evidence type="ECO:0000256" key="8">
    <source>
        <dbReference type="ARBA" id="ARBA00023136"/>
    </source>
</evidence>
<keyword evidence="11" id="KW-1185">Reference proteome</keyword>
<keyword evidence="6 9" id="KW-0249">Electron transport</keyword>
<sequence>MPQSFTSIVKIGDYILKSPLLSKLCVPVASQFVNFSGYKKLGLRYDDLIAEENPVMQTALRRLPEDESYARSYRIIRAHQTELTHHLLPRNEWIKAQEDVPYLLPYILEAEAAAKERDELDNIEISK</sequence>
<keyword evidence="7 9" id="KW-0496">Mitochondrion</keyword>
<evidence type="ECO:0000256" key="4">
    <source>
        <dbReference type="ARBA" id="ARBA00022660"/>
    </source>
</evidence>
<dbReference type="PIRSF" id="PIRSF000022">
    <property type="entry name" value="Bc1_14K"/>
    <property type="match status" value="1"/>
</dbReference>
<evidence type="ECO:0000256" key="5">
    <source>
        <dbReference type="ARBA" id="ARBA00022792"/>
    </source>
</evidence>
<evidence type="ECO:0000313" key="11">
    <source>
        <dbReference type="Proteomes" id="UP000501346"/>
    </source>
</evidence>
<dbReference type="InterPro" id="IPR036544">
    <property type="entry name" value="QCR7_sf"/>
</dbReference>
<dbReference type="OrthoDB" id="425749at2759"/>
<comment type="subcellular location">
    <subcellularLocation>
        <location evidence="1">Mitochondrion inner membrane</location>
        <topology evidence="1">Peripheral membrane protein</topology>
        <orientation evidence="1">Matrix side</orientation>
    </subcellularLocation>
</comment>
<evidence type="ECO:0000313" key="10">
    <source>
        <dbReference type="EMBL" id="QID83830.1"/>
    </source>
</evidence>
<dbReference type="SUPFAM" id="SSF81524">
    <property type="entry name" value="14 kDa protein of cytochrome bc1 complex (Ubiquinol-cytochrome c reductase)"/>
    <property type="match status" value="1"/>
</dbReference>
<dbReference type="AlphaFoldDB" id="A0A6C1E4G3"/>
<dbReference type="GO" id="GO:0005743">
    <property type="term" value="C:mitochondrial inner membrane"/>
    <property type="evidence" value="ECO:0007669"/>
    <property type="project" value="UniProtKB-SubCell"/>
</dbReference>
<keyword evidence="3 9" id="KW-0813">Transport</keyword>
<keyword evidence="5 9" id="KW-0999">Mitochondrion inner membrane</keyword>
<evidence type="ECO:0000256" key="2">
    <source>
        <dbReference type="ARBA" id="ARBA00008554"/>
    </source>
</evidence>